<evidence type="ECO:0000256" key="2">
    <source>
        <dbReference type="ARBA" id="ARBA00004863"/>
    </source>
</evidence>
<feature type="transmembrane region" description="Helical" evidence="11">
    <location>
        <begin position="421"/>
        <end position="439"/>
    </location>
</feature>
<dbReference type="InterPro" id="IPR044878">
    <property type="entry name" value="UbiA_sf"/>
</dbReference>
<sequence>MDSQAGPVKKCGVETTQVGRTQIPAHSPGQSRLSQPLQVRIQLPLVDSCTQTDVVCAPDAKFSPSILFNPYAYRDIPLTAYHPTPDLADSCSTLDSCLKPNTMPPAQNENGWDVTHQDVSPSTKSGDPNETVTFSVVEEKKRKKQPMSALSTYLVALRPWSFPGSITPVLLGACLAYKFQGIFDVYILLTTILTALSVHAAGNLVNTYFDFVRGIDNKKSDDRTLVDSLLTPNDVVRLGALLYVAGCCGFVLLTLISPARMEHLALIYFCGLSSSFLYTGGLGLKYIGMGDILIVLTFGPLTVVFSHLSQTGQLSLVPLYYAVPLALNAEAILHANNARDADADRQAGALTLAILLGKSGSYSLFCFLLFVPFFMFLTVGVHYCSWMLVPAASIFPAFGLEKDFRRDQLTNLPQRVARLNLLLGLLYTVGLCMADASSLPSMTPLGS</sequence>
<dbReference type="InterPro" id="IPR026046">
    <property type="entry name" value="UBIAD1"/>
</dbReference>
<evidence type="ECO:0000256" key="9">
    <source>
        <dbReference type="ARBA" id="ARBA00023136"/>
    </source>
</evidence>
<feature type="compositionally biased region" description="Polar residues" evidence="10">
    <location>
        <begin position="117"/>
        <end position="130"/>
    </location>
</feature>
<feature type="transmembrane region" description="Helical" evidence="11">
    <location>
        <begin position="380"/>
        <end position="400"/>
    </location>
</feature>
<dbReference type="InterPro" id="IPR000537">
    <property type="entry name" value="UbiA_prenyltransferase"/>
</dbReference>
<feature type="transmembrane region" description="Helical" evidence="11">
    <location>
        <begin position="185"/>
        <end position="209"/>
    </location>
</feature>
<keyword evidence="7 11" id="KW-0812">Transmembrane</keyword>
<organism evidence="12 13">
    <name type="scientific">Elysia marginata</name>
    <dbReference type="NCBI Taxonomy" id="1093978"/>
    <lineage>
        <taxon>Eukaryota</taxon>
        <taxon>Metazoa</taxon>
        <taxon>Spiralia</taxon>
        <taxon>Lophotrochozoa</taxon>
        <taxon>Mollusca</taxon>
        <taxon>Gastropoda</taxon>
        <taxon>Heterobranchia</taxon>
        <taxon>Euthyneura</taxon>
        <taxon>Panpulmonata</taxon>
        <taxon>Sacoglossa</taxon>
        <taxon>Placobranchoidea</taxon>
        <taxon>Plakobranchidae</taxon>
        <taxon>Elysia</taxon>
    </lineage>
</organism>
<dbReference type="GO" id="GO:0000139">
    <property type="term" value="C:Golgi membrane"/>
    <property type="evidence" value="ECO:0007669"/>
    <property type="project" value="TreeGrafter"/>
</dbReference>
<gene>
    <name evidence="12" type="ORF">ElyMa_006537300</name>
</gene>
<feature type="region of interest" description="Disordered" evidence="10">
    <location>
        <begin position="105"/>
        <end position="130"/>
    </location>
</feature>
<keyword evidence="4" id="KW-0474">Menaquinone biosynthesis</keyword>
<dbReference type="Proteomes" id="UP000762676">
    <property type="component" value="Unassembled WGS sequence"/>
</dbReference>
<evidence type="ECO:0000256" key="11">
    <source>
        <dbReference type="SAM" id="Phobius"/>
    </source>
</evidence>
<keyword evidence="8 11" id="KW-1133">Transmembrane helix</keyword>
<dbReference type="AlphaFoldDB" id="A0AAV4I9D3"/>
<comment type="subcellular location">
    <subcellularLocation>
        <location evidence="1">Membrane</location>
        <topology evidence="1">Multi-pass membrane protein</topology>
    </subcellularLocation>
</comment>
<name>A0AAV4I9D3_9GAST</name>
<comment type="pathway">
    <text evidence="2">Quinol/quinone metabolism; menaquinone biosynthesis.</text>
</comment>
<protein>
    <submittedName>
        <fullName evidence="12">UbiA prenyltransferase domain-containing protein 1-like</fullName>
    </submittedName>
</protein>
<dbReference type="CDD" id="cd13962">
    <property type="entry name" value="PT_UbiA_UBIAD1"/>
    <property type="match status" value="1"/>
</dbReference>
<reference evidence="12 13" key="1">
    <citation type="journal article" date="2021" name="Elife">
        <title>Chloroplast acquisition without the gene transfer in kleptoplastic sea slugs, Plakobranchus ocellatus.</title>
        <authorList>
            <person name="Maeda T."/>
            <person name="Takahashi S."/>
            <person name="Yoshida T."/>
            <person name="Shimamura S."/>
            <person name="Takaki Y."/>
            <person name="Nagai Y."/>
            <person name="Toyoda A."/>
            <person name="Suzuki Y."/>
            <person name="Arimoto A."/>
            <person name="Ishii H."/>
            <person name="Satoh N."/>
            <person name="Nishiyama T."/>
            <person name="Hasebe M."/>
            <person name="Maruyama T."/>
            <person name="Minagawa J."/>
            <person name="Obokata J."/>
            <person name="Shigenobu S."/>
        </authorList>
    </citation>
    <scope>NUCLEOTIDE SEQUENCE [LARGE SCALE GENOMIC DNA]</scope>
</reference>
<feature type="transmembrane region" description="Helical" evidence="11">
    <location>
        <begin position="240"/>
        <end position="259"/>
    </location>
</feature>
<dbReference type="GO" id="GO:0009234">
    <property type="term" value="P:menaquinone biosynthetic process"/>
    <property type="evidence" value="ECO:0007669"/>
    <property type="project" value="UniProtKB-KW"/>
</dbReference>
<evidence type="ECO:0000256" key="7">
    <source>
        <dbReference type="ARBA" id="ARBA00022692"/>
    </source>
</evidence>
<evidence type="ECO:0000313" key="13">
    <source>
        <dbReference type="Proteomes" id="UP000762676"/>
    </source>
</evidence>
<evidence type="ECO:0000256" key="6">
    <source>
        <dbReference type="ARBA" id="ARBA00022679"/>
    </source>
</evidence>
<keyword evidence="13" id="KW-1185">Reference proteome</keyword>
<dbReference type="GO" id="GO:0042371">
    <property type="term" value="P:vitamin K biosynthetic process"/>
    <property type="evidence" value="ECO:0007669"/>
    <property type="project" value="TreeGrafter"/>
</dbReference>
<dbReference type="GO" id="GO:0005783">
    <property type="term" value="C:endoplasmic reticulum"/>
    <property type="evidence" value="ECO:0007669"/>
    <property type="project" value="TreeGrafter"/>
</dbReference>
<dbReference type="Pfam" id="PF01040">
    <property type="entry name" value="UbiA"/>
    <property type="match status" value="1"/>
</dbReference>
<keyword evidence="9 11" id="KW-0472">Membrane</keyword>
<comment type="caution">
    <text evidence="12">The sequence shown here is derived from an EMBL/GenBank/DDBJ whole genome shotgun (WGS) entry which is preliminary data.</text>
</comment>
<dbReference type="GO" id="GO:0004659">
    <property type="term" value="F:prenyltransferase activity"/>
    <property type="evidence" value="ECO:0007669"/>
    <property type="project" value="UniProtKB-KW"/>
</dbReference>
<comment type="similarity">
    <text evidence="3">Belongs to the UbiA prenyltransferase family.</text>
</comment>
<dbReference type="PANTHER" id="PTHR13929">
    <property type="entry name" value="1,4-DIHYDROXY-2-NAPHTHOATE OCTAPRENYLTRANSFERASE"/>
    <property type="match status" value="1"/>
</dbReference>
<evidence type="ECO:0000256" key="3">
    <source>
        <dbReference type="ARBA" id="ARBA00005985"/>
    </source>
</evidence>
<accession>A0AAV4I9D3</accession>
<dbReference type="PANTHER" id="PTHR13929:SF0">
    <property type="entry name" value="UBIA PRENYLTRANSFERASE DOMAIN-CONTAINING PROTEIN 1"/>
    <property type="match status" value="1"/>
</dbReference>
<evidence type="ECO:0000256" key="8">
    <source>
        <dbReference type="ARBA" id="ARBA00022989"/>
    </source>
</evidence>
<evidence type="ECO:0000256" key="10">
    <source>
        <dbReference type="SAM" id="MobiDB-lite"/>
    </source>
</evidence>
<keyword evidence="5" id="KW-0637">Prenyltransferase</keyword>
<evidence type="ECO:0000256" key="1">
    <source>
        <dbReference type="ARBA" id="ARBA00004141"/>
    </source>
</evidence>
<evidence type="ECO:0000256" key="4">
    <source>
        <dbReference type="ARBA" id="ARBA00022428"/>
    </source>
</evidence>
<evidence type="ECO:0000256" key="5">
    <source>
        <dbReference type="ARBA" id="ARBA00022602"/>
    </source>
</evidence>
<feature type="region of interest" description="Disordered" evidence="10">
    <location>
        <begin position="1"/>
        <end position="35"/>
    </location>
</feature>
<dbReference type="Gene3D" id="1.10.357.140">
    <property type="entry name" value="UbiA prenyltransferase"/>
    <property type="match status" value="1"/>
</dbReference>
<proteinExistence type="inferred from homology"/>
<keyword evidence="6" id="KW-0808">Transferase</keyword>
<dbReference type="EMBL" id="BMAT01013135">
    <property type="protein sequence ID" value="GFS06173.1"/>
    <property type="molecule type" value="Genomic_DNA"/>
</dbReference>
<feature type="transmembrane region" description="Helical" evidence="11">
    <location>
        <begin position="265"/>
        <end position="284"/>
    </location>
</feature>
<feature type="transmembrane region" description="Helical" evidence="11">
    <location>
        <begin position="347"/>
        <end position="374"/>
    </location>
</feature>
<feature type="transmembrane region" description="Helical" evidence="11">
    <location>
        <begin position="291"/>
        <end position="308"/>
    </location>
</feature>
<evidence type="ECO:0000313" key="12">
    <source>
        <dbReference type="EMBL" id="GFS06173.1"/>
    </source>
</evidence>